<keyword evidence="1" id="KW-0812">Transmembrane</keyword>
<proteinExistence type="predicted"/>
<feature type="transmembrane region" description="Helical" evidence="1">
    <location>
        <begin position="72"/>
        <end position="103"/>
    </location>
</feature>
<organism evidence="2">
    <name type="scientific">viral metagenome</name>
    <dbReference type="NCBI Taxonomy" id="1070528"/>
    <lineage>
        <taxon>unclassified sequences</taxon>
        <taxon>metagenomes</taxon>
        <taxon>organismal metagenomes</taxon>
    </lineage>
</organism>
<evidence type="ECO:0000313" key="2">
    <source>
        <dbReference type="EMBL" id="QHT82177.1"/>
    </source>
</evidence>
<sequence length="144" mass="16540">MSFKINKVKINKVKINKGWMNILQLNVLDPINTSQLLVGCAMIFLNVFSKFVDIKLSKVQERYIKNILTRELLIFCISFLATRNLILAIVLTASFMVLVGHLFNEKSRFCIISKKLKEIEDAIDLNDDDQISNYEKSVALNKLT</sequence>
<dbReference type="AlphaFoldDB" id="A0A6C0HP61"/>
<keyword evidence="1" id="KW-0472">Membrane</keyword>
<evidence type="ECO:0000256" key="1">
    <source>
        <dbReference type="SAM" id="Phobius"/>
    </source>
</evidence>
<name>A0A6C0HP61_9ZZZZ</name>
<protein>
    <submittedName>
        <fullName evidence="2">Uncharacterized protein</fullName>
    </submittedName>
</protein>
<accession>A0A6C0HP61</accession>
<keyword evidence="1" id="KW-1133">Transmembrane helix</keyword>
<dbReference type="EMBL" id="MN739997">
    <property type="protein sequence ID" value="QHT82177.1"/>
    <property type="molecule type" value="Genomic_DNA"/>
</dbReference>
<reference evidence="2" key="1">
    <citation type="journal article" date="2020" name="Nature">
        <title>Giant virus diversity and host interactions through global metagenomics.</title>
        <authorList>
            <person name="Schulz F."/>
            <person name="Roux S."/>
            <person name="Paez-Espino D."/>
            <person name="Jungbluth S."/>
            <person name="Walsh D.A."/>
            <person name="Denef V.J."/>
            <person name="McMahon K.D."/>
            <person name="Konstantinidis K.T."/>
            <person name="Eloe-Fadrosh E.A."/>
            <person name="Kyrpides N.C."/>
            <person name="Woyke T."/>
        </authorList>
    </citation>
    <scope>NUCLEOTIDE SEQUENCE</scope>
    <source>
        <strain evidence="2">GVMAG-M-3300023184-161</strain>
    </source>
</reference>